<feature type="region of interest" description="Disordered" evidence="5">
    <location>
        <begin position="1"/>
        <end position="34"/>
    </location>
</feature>
<comment type="similarity">
    <text evidence="4">Belongs to the Fes family.</text>
</comment>
<dbReference type="Pfam" id="PF00756">
    <property type="entry name" value="Esterase"/>
    <property type="match status" value="1"/>
</dbReference>
<dbReference type="InterPro" id="IPR000801">
    <property type="entry name" value="Esterase-like"/>
</dbReference>
<dbReference type="GO" id="GO:0005737">
    <property type="term" value="C:cytoplasm"/>
    <property type="evidence" value="ECO:0007669"/>
    <property type="project" value="UniProtKB-SubCell"/>
</dbReference>
<evidence type="ECO:0000256" key="5">
    <source>
        <dbReference type="SAM" id="MobiDB-lite"/>
    </source>
</evidence>
<evidence type="ECO:0000256" key="2">
    <source>
        <dbReference type="ARBA" id="ARBA00022490"/>
    </source>
</evidence>
<dbReference type="InterPro" id="IPR014756">
    <property type="entry name" value="Ig_E-set"/>
</dbReference>
<dbReference type="PANTHER" id="PTHR48098">
    <property type="entry name" value="ENTEROCHELIN ESTERASE-RELATED"/>
    <property type="match status" value="1"/>
</dbReference>
<keyword evidence="8" id="KW-1185">Reference proteome</keyword>
<name>A0A4Q7LYC0_9MICO</name>
<gene>
    <name evidence="7" type="ORF">EV386_0456</name>
</gene>
<dbReference type="InterPro" id="IPR029058">
    <property type="entry name" value="AB_hydrolase_fold"/>
</dbReference>
<comment type="subcellular location">
    <subcellularLocation>
        <location evidence="1">Cytoplasm</location>
    </subcellularLocation>
</comment>
<dbReference type="SUPFAM" id="SSF53474">
    <property type="entry name" value="alpha/beta-Hydrolases"/>
    <property type="match status" value="1"/>
</dbReference>
<dbReference type="EMBL" id="SGWX01000001">
    <property type="protein sequence ID" value="RZS60206.1"/>
    <property type="molecule type" value="Genomic_DNA"/>
</dbReference>
<dbReference type="OrthoDB" id="9775130at2"/>
<evidence type="ECO:0000256" key="3">
    <source>
        <dbReference type="ARBA" id="ARBA00022801"/>
    </source>
</evidence>
<dbReference type="Pfam" id="PF11806">
    <property type="entry name" value="Enterochelin_N"/>
    <property type="match status" value="1"/>
</dbReference>
<dbReference type="GO" id="GO:0008849">
    <property type="term" value="F:enterochelin esterase activity"/>
    <property type="evidence" value="ECO:0007669"/>
    <property type="project" value="InterPro"/>
</dbReference>
<sequence length="433" mass="46332">MPANPFTSPPSGARELSIPPHVARPDAPAHGTSPQVEALRTALAAGAGPEVVDAFWAHVVAHGTPLIEGRGPVREYTFAHRGTARQVAVVINKLVDDTTYPQALMTPIAGTDVWTLTLRLGAAWRGSYSLAVDDGRSRPASGLADLDQRRARSLAVTPPHRRRAVEAWYDLLSHARPDPHARECGPLGSVASGPTAPRGLPTRRADVSGAFVPVQTGARRARWHVPAGGPGSDPWDVLVLLDGEAWAANDGERLDAWAASGVLRPTATLLLDHGPMRERVADLTCNPRLVADVLTLIDTAPAALGAPVTRDPRRTTIAGQSLGGLSALYAQCLAPDRFGASVCQSGSLWWPNPAGGEPAEWLTRTILEADARLGRVSLEVGLNEWVLLEPTRRLRNALAGRCEALHYAEYDGGHDRACWEVSLPRALRRITAR</sequence>
<accession>A0A4Q7LYC0</accession>
<dbReference type="SUPFAM" id="SSF81296">
    <property type="entry name" value="E set domains"/>
    <property type="match status" value="1"/>
</dbReference>
<dbReference type="AlphaFoldDB" id="A0A4Q7LYC0"/>
<dbReference type="RefSeq" id="WP_130411931.1">
    <property type="nucleotide sequence ID" value="NZ_SGWX01000001.1"/>
</dbReference>
<keyword evidence="2" id="KW-0963">Cytoplasm</keyword>
<evidence type="ECO:0000256" key="4">
    <source>
        <dbReference type="ARBA" id="ARBA00024201"/>
    </source>
</evidence>
<dbReference type="GO" id="GO:0005975">
    <property type="term" value="P:carbohydrate metabolic process"/>
    <property type="evidence" value="ECO:0007669"/>
    <property type="project" value="UniProtKB-ARBA"/>
</dbReference>
<evidence type="ECO:0000256" key="1">
    <source>
        <dbReference type="ARBA" id="ARBA00004496"/>
    </source>
</evidence>
<dbReference type="PANTHER" id="PTHR48098:SF3">
    <property type="entry name" value="IRON(III) ENTEROBACTIN ESTERASE"/>
    <property type="match status" value="1"/>
</dbReference>
<dbReference type="Proteomes" id="UP000293852">
    <property type="component" value="Unassembled WGS sequence"/>
</dbReference>
<feature type="domain" description="Enterochelin esterase N-terminal" evidence="6">
    <location>
        <begin position="77"/>
        <end position="197"/>
    </location>
</feature>
<feature type="region of interest" description="Disordered" evidence="5">
    <location>
        <begin position="182"/>
        <end position="203"/>
    </location>
</feature>
<dbReference type="GO" id="GO:0006826">
    <property type="term" value="P:iron ion transport"/>
    <property type="evidence" value="ECO:0007669"/>
    <property type="project" value="InterPro"/>
</dbReference>
<dbReference type="GO" id="GO:0005506">
    <property type="term" value="F:iron ion binding"/>
    <property type="evidence" value="ECO:0007669"/>
    <property type="project" value="InterPro"/>
</dbReference>
<evidence type="ECO:0000313" key="8">
    <source>
        <dbReference type="Proteomes" id="UP000293852"/>
    </source>
</evidence>
<feature type="compositionally biased region" description="Polar residues" evidence="5">
    <location>
        <begin position="1"/>
        <end position="10"/>
    </location>
</feature>
<comment type="caution">
    <text evidence="7">The sequence shown here is derived from an EMBL/GenBank/DDBJ whole genome shotgun (WGS) entry which is preliminary data.</text>
</comment>
<dbReference type="Gene3D" id="2.60.40.10">
    <property type="entry name" value="Immunoglobulins"/>
    <property type="match status" value="1"/>
</dbReference>
<organism evidence="7 8">
    <name type="scientific">Xylanimonas ulmi</name>
    <dbReference type="NCBI Taxonomy" id="228973"/>
    <lineage>
        <taxon>Bacteria</taxon>
        <taxon>Bacillati</taxon>
        <taxon>Actinomycetota</taxon>
        <taxon>Actinomycetes</taxon>
        <taxon>Micrococcales</taxon>
        <taxon>Promicromonosporaceae</taxon>
        <taxon>Xylanimonas</taxon>
    </lineage>
</organism>
<dbReference type="InterPro" id="IPR050583">
    <property type="entry name" value="Mycobacterial_A85_antigen"/>
</dbReference>
<dbReference type="InterPro" id="IPR013783">
    <property type="entry name" value="Ig-like_fold"/>
</dbReference>
<reference evidence="7 8" key="1">
    <citation type="submission" date="2019-02" db="EMBL/GenBank/DDBJ databases">
        <title>Sequencing the genomes of 1000 actinobacteria strains.</title>
        <authorList>
            <person name="Klenk H.-P."/>
        </authorList>
    </citation>
    <scope>NUCLEOTIDE SEQUENCE [LARGE SCALE GENOMIC DNA]</scope>
    <source>
        <strain evidence="7 8">DSM 16932</strain>
    </source>
</reference>
<proteinExistence type="inferred from homology"/>
<dbReference type="Gene3D" id="3.40.50.1820">
    <property type="entry name" value="alpha/beta hydrolase"/>
    <property type="match status" value="1"/>
</dbReference>
<evidence type="ECO:0000313" key="7">
    <source>
        <dbReference type="EMBL" id="RZS60206.1"/>
    </source>
</evidence>
<dbReference type="InterPro" id="IPR021764">
    <property type="entry name" value="Enterochelin_esterase_N"/>
</dbReference>
<protein>
    <submittedName>
        <fullName evidence="7">Enterochelin esterase family protein</fullName>
    </submittedName>
</protein>
<keyword evidence="3" id="KW-0378">Hydrolase</keyword>
<evidence type="ECO:0000259" key="6">
    <source>
        <dbReference type="Pfam" id="PF11806"/>
    </source>
</evidence>